<evidence type="ECO:0000313" key="2">
    <source>
        <dbReference type="Proteomes" id="UP000199344"/>
    </source>
</evidence>
<feature type="non-terminal residue" evidence="1">
    <location>
        <position position="28"/>
    </location>
</feature>
<reference evidence="1 2" key="1">
    <citation type="submission" date="2016-10" db="EMBL/GenBank/DDBJ databases">
        <authorList>
            <person name="de Groot N.N."/>
        </authorList>
    </citation>
    <scope>NUCLEOTIDE SEQUENCE [LARGE SCALE GENOMIC DNA]</scope>
    <source>
        <strain evidence="1 2">DSM 22220</strain>
    </source>
</reference>
<gene>
    <name evidence="1" type="ORF">SAMN05421538_1161</name>
</gene>
<keyword evidence="2" id="KW-1185">Reference proteome</keyword>
<proteinExistence type="predicted"/>
<name>A0A1G7GZ95_9RHOB</name>
<sequence>MAKVLVAEDDLYGHRLAEPTAALMVELA</sequence>
<dbReference type="Proteomes" id="UP000199344">
    <property type="component" value="Unassembled WGS sequence"/>
</dbReference>
<accession>A0A1G7GZ95</accession>
<protein>
    <submittedName>
        <fullName evidence="1">Electron transfer flavoprotein alpha subunit</fullName>
    </submittedName>
</protein>
<evidence type="ECO:0000313" key="1">
    <source>
        <dbReference type="EMBL" id="SDE93488.1"/>
    </source>
</evidence>
<organism evidence="1 2">
    <name type="scientific">Paracoccus isoporae</name>
    <dbReference type="NCBI Taxonomy" id="591205"/>
    <lineage>
        <taxon>Bacteria</taxon>
        <taxon>Pseudomonadati</taxon>
        <taxon>Pseudomonadota</taxon>
        <taxon>Alphaproteobacteria</taxon>
        <taxon>Rhodobacterales</taxon>
        <taxon>Paracoccaceae</taxon>
        <taxon>Paracoccus</taxon>
    </lineage>
</organism>
<dbReference type="EMBL" id="FNAH01000016">
    <property type="protein sequence ID" value="SDE93488.1"/>
    <property type="molecule type" value="Genomic_DNA"/>
</dbReference>
<dbReference type="AlphaFoldDB" id="A0A1G7GZ95"/>